<keyword evidence="2" id="KW-1185">Reference proteome</keyword>
<accession>A0A7X5QT69</accession>
<evidence type="ECO:0000313" key="1">
    <source>
        <dbReference type="EMBL" id="NID14983.1"/>
    </source>
</evidence>
<dbReference type="InterPro" id="IPR008822">
    <property type="entry name" value="Endonuclease_RusA-like"/>
</dbReference>
<proteinExistence type="predicted"/>
<reference evidence="1 2" key="1">
    <citation type="journal article" date="2006" name="Int. J. Syst. Evol. Microbiol.">
        <title>Dyella yeojuensis sp. nov., isolated from greenhouse soil in Korea.</title>
        <authorList>
            <person name="Kim B.Y."/>
            <person name="Weon H.Y."/>
            <person name="Lee K.H."/>
            <person name="Seok S.J."/>
            <person name="Kwon S.W."/>
            <person name="Go S.J."/>
            <person name="Stackebrandt E."/>
        </authorList>
    </citation>
    <scope>NUCLEOTIDE SEQUENCE [LARGE SCALE GENOMIC DNA]</scope>
    <source>
        <strain evidence="1 2">DSM 17673</strain>
    </source>
</reference>
<dbReference type="GO" id="GO:0006310">
    <property type="term" value="P:DNA recombination"/>
    <property type="evidence" value="ECO:0007669"/>
    <property type="project" value="InterPro"/>
</dbReference>
<dbReference type="RefSeq" id="WP_166698763.1">
    <property type="nucleotide sequence ID" value="NZ_JAAQTL010000001.1"/>
</dbReference>
<sequence>MEAMIEIVVYGTPGPQGSKRHVGGGVMIESSKKVKPWRQDVRAAALEVRSGPPIDAPVICRMVFTLPKPLSAPKRRRTWPMRTPDLSKLARSTEDALTEAGIWRDDARLVEYERLAKVYPGEDPEALDAPGVRIVLRVLSP</sequence>
<protein>
    <submittedName>
        <fullName evidence="1">RusA family crossover junction endodeoxyribonuclease</fullName>
    </submittedName>
</protein>
<gene>
    <name evidence="1" type="ORF">HBF32_05815</name>
</gene>
<name>A0A7X5QT69_9GAMM</name>
<dbReference type="GO" id="GO:0000287">
    <property type="term" value="F:magnesium ion binding"/>
    <property type="evidence" value="ECO:0007669"/>
    <property type="project" value="InterPro"/>
</dbReference>
<dbReference type="AlphaFoldDB" id="A0A7X5QT69"/>
<dbReference type="InterPro" id="IPR036614">
    <property type="entry name" value="RusA-like_sf"/>
</dbReference>
<comment type="caution">
    <text evidence="1">The sequence shown here is derived from an EMBL/GenBank/DDBJ whole genome shotgun (WGS) entry which is preliminary data.</text>
</comment>
<dbReference type="Proteomes" id="UP000518878">
    <property type="component" value="Unassembled WGS sequence"/>
</dbReference>
<dbReference type="SUPFAM" id="SSF103084">
    <property type="entry name" value="Holliday junction resolvase RusA"/>
    <property type="match status" value="1"/>
</dbReference>
<dbReference type="Pfam" id="PF05866">
    <property type="entry name" value="RusA"/>
    <property type="match status" value="1"/>
</dbReference>
<dbReference type="Gene3D" id="3.30.1330.70">
    <property type="entry name" value="Holliday junction resolvase RusA"/>
    <property type="match status" value="1"/>
</dbReference>
<organism evidence="1 2">
    <name type="scientific">Luteibacter yeojuensis</name>
    <dbReference type="NCBI Taxonomy" id="345309"/>
    <lineage>
        <taxon>Bacteria</taxon>
        <taxon>Pseudomonadati</taxon>
        <taxon>Pseudomonadota</taxon>
        <taxon>Gammaproteobacteria</taxon>
        <taxon>Lysobacterales</taxon>
        <taxon>Rhodanobacteraceae</taxon>
        <taxon>Luteibacter</taxon>
    </lineage>
</organism>
<dbReference type="EMBL" id="JAAQTL010000001">
    <property type="protein sequence ID" value="NID14983.1"/>
    <property type="molecule type" value="Genomic_DNA"/>
</dbReference>
<dbReference type="GO" id="GO:0006281">
    <property type="term" value="P:DNA repair"/>
    <property type="evidence" value="ECO:0007669"/>
    <property type="project" value="InterPro"/>
</dbReference>
<evidence type="ECO:0000313" key="2">
    <source>
        <dbReference type="Proteomes" id="UP000518878"/>
    </source>
</evidence>